<dbReference type="SUPFAM" id="SSF50978">
    <property type="entry name" value="WD40 repeat-like"/>
    <property type="match status" value="1"/>
</dbReference>
<dbReference type="InterPro" id="IPR016616">
    <property type="entry name" value="Bardet-Biedl_syndrome_2_prot"/>
</dbReference>
<dbReference type="PANTHER" id="PTHR32465">
    <property type="entry name" value="BARDET-BIEDL SYNDROME 2 PROTEIN"/>
    <property type="match status" value="1"/>
</dbReference>
<evidence type="ECO:0000259" key="8">
    <source>
        <dbReference type="Pfam" id="PF14783"/>
    </source>
</evidence>
<reference evidence="9 10" key="1">
    <citation type="submission" date="2018-01" db="EMBL/GenBank/DDBJ databases">
        <title>Comparison of the Chinese Bamboo Partridge and Red Junglefowl genome sequences highlights the importance of demography in genome evolution.</title>
        <authorList>
            <person name="Tiley G.P."/>
            <person name="Kimball R.T."/>
            <person name="Braun E.L."/>
            <person name="Burleigh J.G."/>
        </authorList>
    </citation>
    <scope>NUCLEOTIDE SEQUENCE [LARGE SCALE GENOMIC DNA]</scope>
    <source>
        <strain evidence="9">RTK389</strain>
        <tissue evidence="9">Blood</tissue>
    </source>
</reference>
<evidence type="ECO:0000256" key="6">
    <source>
        <dbReference type="ARBA" id="ARBA00023273"/>
    </source>
</evidence>
<dbReference type="GO" id="GO:0036064">
    <property type="term" value="C:ciliary basal body"/>
    <property type="evidence" value="ECO:0007669"/>
    <property type="project" value="TreeGrafter"/>
</dbReference>
<keyword evidence="5" id="KW-0206">Cytoskeleton</keyword>
<feature type="non-terminal residue" evidence="9">
    <location>
        <position position="315"/>
    </location>
</feature>
<dbReference type="GO" id="GO:0031514">
    <property type="term" value="C:motile cilium"/>
    <property type="evidence" value="ECO:0007669"/>
    <property type="project" value="TreeGrafter"/>
</dbReference>
<dbReference type="GO" id="GO:1905515">
    <property type="term" value="P:non-motile cilium assembly"/>
    <property type="evidence" value="ECO:0007669"/>
    <property type="project" value="InterPro"/>
</dbReference>
<evidence type="ECO:0000256" key="1">
    <source>
        <dbReference type="ARBA" id="ARBA00004138"/>
    </source>
</evidence>
<dbReference type="GO" id="GO:0043005">
    <property type="term" value="C:neuron projection"/>
    <property type="evidence" value="ECO:0007669"/>
    <property type="project" value="TreeGrafter"/>
</dbReference>
<feature type="domain" description="BBS2 GAE" evidence="7">
    <location>
        <begin position="229"/>
        <end position="287"/>
    </location>
</feature>
<evidence type="ECO:0000313" key="10">
    <source>
        <dbReference type="Proteomes" id="UP000237246"/>
    </source>
</evidence>
<comment type="caution">
    <text evidence="9">The sequence shown here is derived from an EMBL/GenBank/DDBJ whole genome shotgun (WGS) entry which is preliminary data.</text>
</comment>
<feature type="domain" description="Ciliary BBSome complex subunit 2 middle region" evidence="8">
    <location>
        <begin position="1"/>
        <end position="94"/>
    </location>
</feature>
<dbReference type="InterPro" id="IPR036322">
    <property type="entry name" value="WD40_repeat_dom_sf"/>
</dbReference>
<keyword evidence="6" id="KW-0966">Cell projection</keyword>
<dbReference type="Pfam" id="PF14783">
    <property type="entry name" value="BBS2_Mid"/>
    <property type="match status" value="1"/>
</dbReference>
<evidence type="ECO:0000256" key="3">
    <source>
        <dbReference type="ARBA" id="ARBA00022490"/>
    </source>
</evidence>
<proteinExistence type="predicted"/>
<keyword evidence="3" id="KW-0963">Cytoplasm</keyword>
<evidence type="ECO:0000313" key="9">
    <source>
        <dbReference type="EMBL" id="POI25234.1"/>
    </source>
</evidence>
<evidence type="ECO:0000256" key="5">
    <source>
        <dbReference type="ARBA" id="ARBA00023212"/>
    </source>
</evidence>
<gene>
    <name evidence="9" type="ORF">CIB84_011016</name>
</gene>
<evidence type="ECO:0000259" key="7">
    <source>
        <dbReference type="Pfam" id="PF14782"/>
    </source>
</evidence>
<dbReference type="AlphaFoldDB" id="A0A2P4SMC1"/>
<dbReference type="EMBL" id="PPHD01035575">
    <property type="protein sequence ID" value="POI25234.1"/>
    <property type="molecule type" value="Genomic_DNA"/>
</dbReference>
<dbReference type="OrthoDB" id="2120021at2759"/>
<dbReference type="PANTHER" id="PTHR32465:SF0">
    <property type="entry name" value="BARDET-BIEDL SYNDROME 2 PROTEIN"/>
    <property type="match status" value="1"/>
</dbReference>
<name>A0A2P4SMC1_BAMTH</name>
<feature type="non-terminal residue" evidence="9">
    <location>
        <position position="1"/>
    </location>
</feature>
<dbReference type="GO" id="GO:0016020">
    <property type="term" value="C:membrane"/>
    <property type="evidence" value="ECO:0007669"/>
    <property type="project" value="TreeGrafter"/>
</dbReference>
<dbReference type="Proteomes" id="UP000237246">
    <property type="component" value="Unassembled WGS sequence"/>
</dbReference>
<accession>A0A2P4SMC1</accession>
<comment type="subcellular location">
    <subcellularLocation>
        <location evidence="1">Cell projection</location>
        <location evidence="1">Cilium</location>
    </subcellularLocation>
    <subcellularLocation>
        <location evidence="2">Cytoplasm</location>
        <location evidence="2">Cytoskeleton</location>
    </subcellularLocation>
</comment>
<evidence type="ECO:0008006" key="11">
    <source>
        <dbReference type="Google" id="ProtNLM"/>
    </source>
</evidence>
<sequence length="315" mass="34803">LLVGSEDFDIRVFKEDEMVAEMSETETVTALSPMYGSRFGYALSNGTVGVYDRTSRYWRIKSKNHAMSIHAFDLNSDGVCELITGWSNGKVDARSDRTGEVIFKDNFASSIAGVVEGDYRMDGSTQLICCSVDGEVRGYLPGGEEMKGSLMDTCAEQDMIRELSQKKQNLLLELRNYEENAKAELSPQLKEADGQRGVIPANTQLQTSLSVNLGSDSQSAHVELCISTTNGESHVVHPGLQNLSGCIRVPLTPPKDVPVDLHIKAFVGYRNSTQFYVFELTRQLPRFSMYALSSPDSVTEPLSFVSCATNERPQR</sequence>
<dbReference type="GO" id="GO:0034464">
    <property type="term" value="C:BBSome"/>
    <property type="evidence" value="ECO:0007669"/>
    <property type="project" value="InterPro"/>
</dbReference>
<keyword evidence="10" id="KW-1185">Reference proteome</keyword>
<dbReference type="InterPro" id="IPR029429">
    <property type="entry name" value="BBS2_Mid"/>
</dbReference>
<protein>
    <recommendedName>
        <fullName evidence="11">Bardet-Biedl syndrome 2</fullName>
    </recommendedName>
</protein>
<evidence type="ECO:0000256" key="4">
    <source>
        <dbReference type="ARBA" id="ARBA00023069"/>
    </source>
</evidence>
<keyword evidence="4" id="KW-0969">Cilium</keyword>
<organism evidence="9 10">
    <name type="scientific">Bambusicola thoracicus</name>
    <name type="common">Chinese bamboo-partridge</name>
    <name type="synonym">Perdix thoracica</name>
    <dbReference type="NCBI Taxonomy" id="9083"/>
    <lineage>
        <taxon>Eukaryota</taxon>
        <taxon>Metazoa</taxon>
        <taxon>Chordata</taxon>
        <taxon>Craniata</taxon>
        <taxon>Vertebrata</taxon>
        <taxon>Euteleostomi</taxon>
        <taxon>Archelosauria</taxon>
        <taxon>Archosauria</taxon>
        <taxon>Dinosauria</taxon>
        <taxon>Saurischia</taxon>
        <taxon>Theropoda</taxon>
        <taxon>Coelurosauria</taxon>
        <taxon>Aves</taxon>
        <taxon>Neognathae</taxon>
        <taxon>Galloanserae</taxon>
        <taxon>Galliformes</taxon>
        <taxon>Phasianidae</taxon>
        <taxon>Perdicinae</taxon>
        <taxon>Bambusicola</taxon>
    </lineage>
</organism>
<dbReference type="InterPro" id="IPR029333">
    <property type="entry name" value="BBS2_GAE_dom"/>
</dbReference>
<evidence type="ECO:0000256" key="2">
    <source>
        <dbReference type="ARBA" id="ARBA00004245"/>
    </source>
</evidence>
<dbReference type="Pfam" id="PF14782">
    <property type="entry name" value="BBS2_GAE"/>
    <property type="match status" value="1"/>
</dbReference>